<dbReference type="AlphaFoldDB" id="A1WTQ8"/>
<dbReference type="KEGG" id="hha:Hhal_0276"/>
<accession>A1WTQ8</accession>
<gene>
    <name evidence="1" type="ordered locus">Hhal_0276</name>
</gene>
<reference evidence="2" key="1">
    <citation type="submission" date="2006-12" db="EMBL/GenBank/DDBJ databases">
        <title>Complete sequence of Halorhodospira halophila SL1.</title>
        <authorList>
            <consortium name="US DOE Joint Genome Institute"/>
            <person name="Copeland A."/>
            <person name="Lucas S."/>
            <person name="Lapidus A."/>
            <person name="Barry K."/>
            <person name="Detter J.C."/>
            <person name="Glavina del Rio T."/>
            <person name="Hammon N."/>
            <person name="Israni S."/>
            <person name="Dalin E."/>
            <person name="Tice H."/>
            <person name="Pitluck S."/>
            <person name="Saunders E."/>
            <person name="Brettin T."/>
            <person name="Bruce D."/>
            <person name="Han C."/>
            <person name="Tapia R."/>
            <person name="Schmutz J."/>
            <person name="Larimer F."/>
            <person name="Land M."/>
            <person name="Hauser L."/>
            <person name="Kyrpides N."/>
            <person name="Mikhailova N."/>
            <person name="Hoff W."/>
            <person name="Richardson P."/>
        </authorList>
    </citation>
    <scope>NUCLEOTIDE SEQUENCE [LARGE SCALE GENOMIC DNA]</scope>
    <source>
        <strain evidence="2">DSM 244 / SL1</strain>
    </source>
</reference>
<reference evidence="1 2" key="2">
    <citation type="journal article" date="2013" name="Stand. Genomic Sci.">
        <title>Complete genome sequence of Halorhodospira halophila SL1.</title>
        <authorList>
            <person name="Challacombe J.F."/>
            <person name="Majid S."/>
            <person name="Deole R."/>
            <person name="Brettin T.S."/>
            <person name="Bruce D."/>
            <person name="Delano S.F."/>
            <person name="Detter J.C."/>
            <person name="Gleasner C.D."/>
            <person name="Han C.S."/>
            <person name="Misra M."/>
            <person name="Reitenga K.G."/>
            <person name="Mikhailova N."/>
            <person name="Woyke T."/>
            <person name="Pitluck S."/>
            <person name="Nolan M."/>
            <person name="Land M.L."/>
            <person name="Saunders E."/>
            <person name="Tapia R."/>
            <person name="Lapidus A."/>
            <person name="Ivanova N."/>
            <person name="Hoff W.D."/>
        </authorList>
    </citation>
    <scope>NUCLEOTIDE SEQUENCE [LARGE SCALE GENOMIC DNA]</scope>
    <source>
        <strain evidence="2">DSM 244 / SL1</strain>
    </source>
</reference>
<keyword evidence="2" id="KW-1185">Reference proteome</keyword>
<name>A1WTQ8_HALHL</name>
<proteinExistence type="predicted"/>
<protein>
    <submittedName>
        <fullName evidence="1">Uncharacterized protein</fullName>
    </submittedName>
</protein>
<evidence type="ECO:0000313" key="2">
    <source>
        <dbReference type="Proteomes" id="UP000000647"/>
    </source>
</evidence>
<dbReference type="Proteomes" id="UP000000647">
    <property type="component" value="Chromosome"/>
</dbReference>
<dbReference type="Pfam" id="PF13289">
    <property type="entry name" value="SIR2_2"/>
    <property type="match status" value="1"/>
</dbReference>
<dbReference type="EMBL" id="CP000544">
    <property type="protein sequence ID" value="ABM61070.1"/>
    <property type="molecule type" value="Genomic_DNA"/>
</dbReference>
<dbReference type="OrthoDB" id="9802053at2"/>
<evidence type="ECO:0000313" key="1">
    <source>
        <dbReference type="EMBL" id="ABM61070.1"/>
    </source>
</evidence>
<dbReference type="RefSeq" id="WP_011813093.1">
    <property type="nucleotide sequence ID" value="NC_008789.1"/>
</dbReference>
<organism evidence="1 2">
    <name type="scientific">Halorhodospira halophila (strain DSM 244 / SL1)</name>
    <name type="common">Ectothiorhodospira halophila (strain DSM 244 / SL1)</name>
    <dbReference type="NCBI Taxonomy" id="349124"/>
    <lineage>
        <taxon>Bacteria</taxon>
        <taxon>Pseudomonadati</taxon>
        <taxon>Pseudomonadota</taxon>
        <taxon>Gammaproteobacteria</taxon>
        <taxon>Chromatiales</taxon>
        <taxon>Ectothiorhodospiraceae</taxon>
        <taxon>Halorhodospira</taxon>
    </lineage>
</organism>
<dbReference type="HOGENOM" id="CLU_952507_0_0_6"/>
<sequence length="293" mass="32833">MSHPGLDEERLKRWTQGFADGSVVPVLGPGALEGARHPETGDAMPADNERLILALNQGRPMSPVLMHEFSRAAMKIEQDYGRPYLERFLCACFGEVPWTRAPVIDWLAQQRPAWVVDLNRDTQLQDAWAGTPHLLVQGIARVTGGRRYRVFRHDGIGYHELHDEAAESPPTPSGPVLFKPLGTPRPDPSFVASDADFVDYLTELMGGFALPRFLKERRRGVRYLSLGVRFTRDTERMLFTEITQEAGEPKGWALLPATAGKERRYLARHGVTVIEACARDLAERAARETPQRA</sequence>
<dbReference type="STRING" id="349124.Hhal_0276"/>
<dbReference type="eggNOG" id="ENOG502Z8CH">
    <property type="taxonomic scope" value="Bacteria"/>
</dbReference>